<dbReference type="EMBL" id="MN184885">
    <property type="protein sequence ID" value="QEQ94704.1"/>
    <property type="molecule type" value="Genomic_DNA"/>
</dbReference>
<proteinExistence type="predicted"/>
<evidence type="ECO:0000256" key="1">
    <source>
        <dbReference type="SAM" id="Coils"/>
    </source>
</evidence>
<feature type="coiled-coil region" evidence="1">
    <location>
        <begin position="120"/>
        <end position="147"/>
    </location>
</feature>
<accession>A0A5J6DA25</accession>
<reference evidence="2 3" key="1">
    <citation type="submission" date="2019-07" db="EMBL/GenBank/DDBJ databases">
        <title>Complete genome sequence of bacteriophage infecting Erwinia pyrifoliae.</title>
        <authorList>
            <person name="Kim S.G."/>
            <person name="Park S.C."/>
        </authorList>
    </citation>
    <scope>NUCLEOTIDE SEQUENCE [LARGE SCALE GENOMIC DNA]</scope>
</reference>
<dbReference type="Proteomes" id="UP000325714">
    <property type="component" value="Segment"/>
</dbReference>
<gene>
    <name evidence="2" type="ORF">pEpSNUABM09_06</name>
</gene>
<dbReference type="InterPro" id="IPR016417">
    <property type="entry name" value="I-spanin_T7likevirus"/>
</dbReference>
<evidence type="ECO:0000313" key="3">
    <source>
        <dbReference type="Proteomes" id="UP000325714"/>
    </source>
</evidence>
<keyword evidence="3" id="KW-1185">Reference proteome</keyword>
<name>A0A5J6DA25_9CAUD</name>
<sequence length="147" mass="16753">MLQLLKRALPWALIILLTVLSYRQGYNAADAQWKQEVHNEYVNKDTARKETQRELNELSAKYQADYAALEGSTDRIIADLQRDKRGLYVRIKAASGTTGPDGRCLVDGPVELHESTSKALIELTQKADLKERTLQEVIRKLTKQKEK</sequence>
<dbReference type="PIRSF" id="PIRSF004485">
    <property type="entry name" value="T7_18-5_prd"/>
    <property type="match status" value="1"/>
</dbReference>
<evidence type="ECO:0000313" key="2">
    <source>
        <dbReference type="EMBL" id="QEQ94704.1"/>
    </source>
</evidence>
<organism evidence="2 3">
    <name type="scientific">Erwinia phage pEp_SNUABM_09</name>
    <dbReference type="NCBI Taxonomy" id="2601644"/>
    <lineage>
        <taxon>Viruses</taxon>
        <taxon>Duplodnaviria</taxon>
        <taxon>Heunggongvirae</taxon>
        <taxon>Uroviricota</taxon>
        <taxon>Caudoviricetes</taxon>
        <taxon>Autographivirales</taxon>
        <taxon>Autotranscriptaviridae</taxon>
        <taxon>Studiervirinae</taxon>
        <taxon>Snaubvirus</taxon>
        <taxon>Snaubvirus pEpSNUABM09</taxon>
    </lineage>
</organism>
<protein>
    <submittedName>
        <fullName evidence="2">Rz-like lysis protein</fullName>
    </submittedName>
</protein>
<keyword evidence="1" id="KW-0175">Coiled coil</keyword>